<sequence length="70" mass="7687">MKPVQRLLALCCCSHRCTVCREAHCSSTGCCQLRLLVRCVHSGNGLAFLVPGSIRRTASTCHDSPDEERL</sequence>
<protein>
    <submittedName>
        <fullName evidence="1">Putative secreted protein</fullName>
    </submittedName>
</protein>
<organism evidence="1">
    <name type="scientific">Anopheles darlingi</name>
    <name type="common">Mosquito</name>
    <dbReference type="NCBI Taxonomy" id="43151"/>
    <lineage>
        <taxon>Eukaryota</taxon>
        <taxon>Metazoa</taxon>
        <taxon>Ecdysozoa</taxon>
        <taxon>Arthropoda</taxon>
        <taxon>Hexapoda</taxon>
        <taxon>Insecta</taxon>
        <taxon>Pterygota</taxon>
        <taxon>Neoptera</taxon>
        <taxon>Endopterygota</taxon>
        <taxon>Diptera</taxon>
        <taxon>Nematocera</taxon>
        <taxon>Culicoidea</taxon>
        <taxon>Culicidae</taxon>
        <taxon>Anophelinae</taxon>
        <taxon>Anopheles</taxon>
    </lineage>
</organism>
<name>A0A2M4DRF3_ANODA</name>
<proteinExistence type="predicted"/>
<reference evidence="1" key="1">
    <citation type="submission" date="2018-01" db="EMBL/GenBank/DDBJ databases">
        <title>An insight into the sialome of Amazonian anophelines.</title>
        <authorList>
            <person name="Ribeiro J.M."/>
            <person name="Scarpassa V."/>
            <person name="Calvo E."/>
        </authorList>
    </citation>
    <scope>NUCLEOTIDE SEQUENCE</scope>
</reference>
<accession>A0A2M4DRF3</accession>
<evidence type="ECO:0000313" key="1">
    <source>
        <dbReference type="EMBL" id="MBW80145.1"/>
    </source>
</evidence>
<dbReference type="EMBL" id="GGFL01015967">
    <property type="protein sequence ID" value="MBW80145.1"/>
    <property type="molecule type" value="Transcribed_RNA"/>
</dbReference>
<dbReference type="AlphaFoldDB" id="A0A2M4DRF3"/>